<comment type="subcellular location">
    <subcellularLocation>
        <location evidence="1">Cytoplasm</location>
    </subcellularLocation>
</comment>
<evidence type="ECO:0000313" key="8">
    <source>
        <dbReference type="Proteomes" id="UP001153620"/>
    </source>
</evidence>
<dbReference type="PANTHER" id="PTHR21422">
    <property type="entry name" value="RAB3 GTPASE-ACTIVATING PROTEIN CATALYTIC SUBUNIT"/>
    <property type="match status" value="1"/>
</dbReference>
<keyword evidence="8" id="KW-1185">Reference proteome</keyword>
<comment type="similarity">
    <text evidence="2">Belongs to the Rab3-GAP catalytic subunit family.</text>
</comment>
<dbReference type="InterPro" id="IPR045700">
    <property type="entry name" value="Rab3GAP1"/>
</dbReference>
<name>A0A9P0INT1_9DIPT</name>
<dbReference type="GO" id="GO:0005737">
    <property type="term" value="C:cytoplasm"/>
    <property type="evidence" value="ECO:0007669"/>
    <property type="project" value="UniProtKB-SubCell"/>
</dbReference>
<protein>
    <recommendedName>
        <fullName evidence="3">Rab3 GTPase-activating protein catalytic subunit</fullName>
    </recommendedName>
</protein>
<sequence>MANEEVFDDDFYQEDFSTASEFEAFISRLGDIFETYEVVDEEALSSNELSLCEWTEETEDIMFNDFNLSVIRYKAKIKPRETESSKAINQVFQDLTSQENDYSLLDMNYLKHDYEVLNAPKSPNIHPVAVFYGLRDFVVLKSKRKPLMDISQMKLLQSSLSLAINESKCKIPAFIQVLYHEQDVFLGIYDAGEQRLSFDIAHLKTAPPSCKYLSGLLDMFKGKIGVNYINPVMVSVCLTYSLKNFLSATYSSDKKNENDDWDVVDFINVISSLPFGVSADPVNELILYTKWPQVSENVVFDSQTYSDFNPINAQKWSIRTRFDYSPVCYLADMLHEYLTLTESPEALSEYYNFLSSKARISEAQNPFSALTDSRIPGFSGMSLLDGSYTIDGPLNEHQLGKMFQYLLPDEDDEKKFAYGDLKDEPFNPQKIKSAIPDSLVHRLSILLANIYTSYSGRRGVAQFWAEFSQKMRERVDKCMRIPGVANGFPDMRSCLLHQKLQMLNICMERRNIREGKLPFAMQLLAQQHEGPSSLGKTDSDDEFFDCDDDRVVDEEEHAHQSPWNPVGRISKLGKMLLIDSDEPLYIPVTQDPVPKTEDELEDDAEMLLNVTDSGLRAQLMSASLLSDMESFKAANPIGKLEDFIRWYSPRDWIEEDTDERDPFGRKGHLSDRMMIPGNTWQTVWQTAKPVPARRQKRLFDDTKEAEKVLHFLESQTLGSIGQLTVAPLFHTSLIKIQKESENVKDFIPNYKEMEDKLKQNCCTLSREKWNTSKGMSKKKWEMVINDTSEMELSINQARSILKKLYPDKTDFNDDDKKLLNSLMKCYDTELGEGAKNDIGVRVMYMFNLARATQNEQRVEDHSWTLPDPIEKQFTLRLSGNTVNQGMGGPQFLRAILSSNEFRLCGAFSQNTTFTYST</sequence>
<evidence type="ECO:0000259" key="6">
    <source>
        <dbReference type="Pfam" id="PF13890"/>
    </source>
</evidence>
<evidence type="ECO:0000256" key="2">
    <source>
        <dbReference type="ARBA" id="ARBA00008856"/>
    </source>
</evidence>
<dbReference type="AlphaFoldDB" id="A0A9P0INT1"/>
<keyword evidence="5" id="KW-0963">Cytoplasm</keyword>
<dbReference type="InterPro" id="IPR026147">
    <property type="entry name" value="Rab3GAP1_conserved"/>
</dbReference>
<organism evidence="7 8">
    <name type="scientific">Chironomus riparius</name>
    <dbReference type="NCBI Taxonomy" id="315576"/>
    <lineage>
        <taxon>Eukaryota</taxon>
        <taxon>Metazoa</taxon>
        <taxon>Ecdysozoa</taxon>
        <taxon>Arthropoda</taxon>
        <taxon>Hexapoda</taxon>
        <taxon>Insecta</taxon>
        <taxon>Pterygota</taxon>
        <taxon>Neoptera</taxon>
        <taxon>Endopterygota</taxon>
        <taxon>Diptera</taxon>
        <taxon>Nematocera</taxon>
        <taxon>Chironomoidea</taxon>
        <taxon>Chironomidae</taxon>
        <taxon>Chironominae</taxon>
        <taxon>Chironomus</taxon>
    </lineage>
</organism>
<dbReference type="EMBL" id="OU895877">
    <property type="protein sequence ID" value="CAH1710417.1"/>
    <property type="molecule type" value="Genomic_DNA"/>
</dbReference>
<dbReference type="PANTHER" id="PTHR21422:SF9">
    <property type="entry name" value="RAB3 GTPASE-ACTIVATING PROTEIN CATALYTIC SUBUNIT"/>
    <property type="match status" value="1"/>
</dbReference>
<evidence type="ECO:0000256" key="3">
    <source>
        <dbReference type="ARBA" id="ARBA00015817"/>
    </source>
</evidence>
<evidence type="ECO:0000256" key="4">
    <source>
        <dbReference type="ARBA" id="ARBA00022468"/>
    </source>
</evidence>
<feature type="domain" description="Rab3GAP catalytic subunit conserved" evidence="6">
    <location>
        <begin position="565"/>
        <end position="713"/>
    </location>
</feature>
<accession>A0A9P0INT1</accession>
<evidence type="ECO:0000256" key="1">
    <source>
        <dbReference type="ARBA" id="ARBA00004496"/>
    </source>
</evidence>
<dbReference type="GO" id="GO:0005096">
    <property type="term" value="F:GTPase activator activity"/>
    <property type="evidence" value="ECO:0007669"/>
    <property type="project" value="UniProtKB-KW"/>
</dbReference>
<dbReference type="Proteomes" id="UP001153620">
    <property type="component" value="Chromosome 1"/>
</dbReference>
<reference evidence="7" key="1">
    <citation type="submission" date="2022-01" db="EMBL/GenBank/DDBJ databases">
        <authorList>
            <person name="King R."/>
        </authorList>
    </citation>
    <scope>NUCLEOTIDE SEQUENCE</scope>
</reference>
<keyword evidence="4" id="KW-0343">GTPase activation</keyword>
<reference evidence="7" key="2">
    <citation type="submission" date="2022-10" db="EMBL/GenBank/DDBJ databases">
        <authorList>
            <consortium name="ENA_rothamsted_submissions"/>
            <consortium name="culmorum"/>
            <person name="King R."/>
        </authorList>
    </citation>
    <scope>NUCLEOTIDE SEQUENCE</scope>
</reference>
<evidence type="ECO:0000313" key="7">
    <source>
        <dbReference type="EMBL" id="CAH1710417.1"/>
    </source>
</evidence>
<dbReference type="OrthoDB" id="438179at2759"/>
<evidence type="ECO:0000256" key="5">
    <source>
        <dbReference type="ARBA" id="ARBA00022490"/>
    </source>
</evidence>
<proteinExistence type="inferred from homology"/>
<gene>
    <name evidence="7" type="ORF">CHIRRI_LOCUS1621</name>
</gene>
<dbReference type="Pfam" id="PF13890">
    <property type="entry name" value="Rab3-GTPase_cat"/>
    <property type="match status" value="1"/>
</dbReference>